<dbReference type="RefSeq" id="WP_205174854.1">
    <property type="nucleotide sequence ID" value="NZ_JAFBDZ010000005.1"/>
</dbReference>
<dbReference type="PANTHER" id="PTHR47053">
    <property type="entry name" value="MUREIN DD-ENDOPEPTIDASE MEPH-RELATED"/>
    <property type="match status" value="1"/>
</dbReference>
<sequence length="309" mass="34476">MALEKRWVVSVPVATVWTSFESPREIDRDAISNPADVKSWLNLLTYETGLELCDNNLVQSQVLFGQEVLVIGEKNDWLQVIVLDQPSSKDERGYPGWIPKSQLSHQPDWSVRQGQVAVVINKKSTLRNQKNESLMELSYQTILPVTNDQDHSIEVKTPIGPCFIKKEDVLLFSSLENIPKGNGERIVSAGKQFLGLPYLWGGMSSYGFDCSGFSYTMCKANGVIIPRDASDQAKSGEPVELSMVEPGDLLFFAYEEGKGRIHHVGICCGQGKMIHSPNVGKAIEIIPLEGTVYEKELCAARRYWHETGE</sequence>
<dbReference type="SUPFAM" id="SSF54001">
    <property type="entry name" value="Cysteine proteinases"/>
    <property type="match status" value="1"/>
</dbReference>
<dbReference type="Pfam" id="PF23795">
    <property type="entry name" value="SH3_YKFC_2nd"/>
    <property type="match status" value="1"/>
</dbReference>
<evidence type="ECO:0000256" key="2">
    <source>
        <dbReference type="ARBA" id="ARBA00022670"/>
    </source>
</evidence>
<evidence type="ECO:0000313" key="6">
    <source>
        <dbReference type="EMBL" id="MBM7587684.1"/>
    </source>
</evidence>
<dbReference type="InterPro" id="IPR057812">
    <property type="entry name" value="SH3_YKFC_2nd"/>
</dbReference>
<evidence type="ECO:0000259" key="5">
    <source>
        <dbReference type="PROSITE" id="PS51935"/>
    </source>
</evidence>
<dbReference type="Gene3D" id="3.90.1720.10">
    <property type="entry name" value="endopeptidase domain like (from Nostoc punctiforme)"/>
    <property type="match status" value="1"/>
</dbReference>
<reference evidence="6 7" key="1">
    <citation type="submission" date="2021-01" db="EMBL/GenBank/DDBJ databases">
        <title>Genomic Encyclopedia of Type Strains, Phase IV (KMG-IV): sequencing the most valuable type-strain genomes for metagenomic binning, comparative biology and taxonomic classification.</title>
        <authorList>
            <person name="Goeker M."/>
        </authorList>
    </citation>
    <scope>NUCLEOTIDE SEQUENCE [LARGE SCALE GENOMIC DNA]</scope>
    <source>
        <strain evidence="6 7">DSM 24834</strain>
    </source>
</reference>
<evidence type="ECO:0000256" key="1">
    <source>
        <dbReference type="ARBA" id="ARBA00007074"/>
    </source>
</evidence>
<dbReference type="Gene3D" id="2.30.30.40">
    <property type="entry name" value="SH3 Domains"/>
    <property type="match status" value="2"/>
</dbReference>
<feature type="domain" description="NlpC/P60" evidence="5">
    <location>
        <begin position="180"/>
        <end position="304"/>
    </location>
</feature>
<evidence type="ECO:0000256" key="4">
    <source>
        <dbReference type="ARBA" id="ARBA00022807"/>
    </source>
</evidence>
<accession>A0ABS2NIM3</accession>
<keyword evidence="3" id="KW-0378">Hydrolase</keyword>
<keyword evidence="4" id="KW-0788">Thiol protease</keyword>
<dbReference type="Proteomes" id="UP001646157">
    <property type="component" value="Unassembled WGS sequence"/>
</dbReference>
<dbReference type="EMBL" id="JAFBDZ010000005">
    <property type="protein sequence ID" value="MBM7587684.1"/>
    <property type="molecule type" value="Genomic_DNA"/>
</dbReference>
<dbReference type="InterPro" id="IPR000064">
    <property type="entry name" value="NLP_P60_dom"/>
</dbReference>
<dbReference type="PANTHER" id="PTHR47053:SF3">
    <property type="entry name" value="GAMMA-D-GLUTAMYL-L-LYSINE DIPEPTIDYL-PEPTIDASE"/>
    <property type="match status" value="1"/>
</dbReference>
<gene>
    <name evidence="6" type="ORF">JOC86_004258</name>
</gene>
<organism evidence="6 7">
    <name type="scientific">Rossellomorea pakistanensis</name>
    <dbReference type="NCBI Taxonomy" id="992288"/>
    <lineage>
        <taxon>Bacteria</taxon>
        <taxon>Bacillati</taxon>
        <taxon>Bacillota</taxon>
        <taxon>Bacilli</taxon>
        <taxon>Bacillales</taxon>
        <taxon>Bacillaceae</taxon>
        <taxon>Rossellomorea</taxon>
    </lineage>
</organism>
<dbReference type="PROSITE" id="PS51935">
    <property type="entry name" value="NLPC_P60"/>
    <property type="match status" value="1"/>
</dbReference>
<proteinExistence type="inferred from homology"/>
<evidence type="ECO:0000313" key="7">
    <source>
        <dbReference type="Proteomes" id="UP001646157"/>
    </source>
</evidence>
<name>A0ABS2NIM3_9BACI</name>
<dbReference type="Pfam" id="PF00877">
    <property type="entry name" value="NLPC_P60"/>
    <property type="match status" value="1"/>
</dbReference>
<comment type="caution">
    <text evidence="6">The sequence shown here is derived from an EMBL/GenBank/DDBJ whole genome shotgun (WGS) entry which is preliminary data.</text>
</comment>
<evidence type="ECO:0000256" key="3">
    <source>
        <dbReference type="ARBA" id="ARBA00022801"/>
    </source>
</evidence>
<comment type="similarity">
    <text evidence="1">Belongs to the peptidase C40 family.</text>
</comment>
<protein>
    <recommendedName>
        <fullName evidence="5">NlpC/P60 domain-containing protein</fullName>
    </recommendedName>
</protein>
<keyword evidence="2" id="KW-0645">Protease</keyword>
<dbReference type="InterPro" id="IPR051202">
    <property type="entry name" value="Peptidase_C40"/>
</dbReference>
<keyword evidence="7" id="KW-1185">Reference proteome</keyword>
<dbReference type="InterPro" id="IPR038765">
    <property type="entry name" value="Papain-like_cys_pep_sf"/>
</dbReference>